<dbReference type="AlphaFoldDB" id="A0A0M0J589"/>
<evidence type="ECO:0000313" key="2">
    <source>
        <dbReference type="Proteomes" id="UP000037460"/>
    </source>
</evidence>
<dbReference type="Proteomes" id="UP000037460">
    <property type="component" value="Unassembled WGS sequence"/>
</dbReference>
<reference evidence="2" key="1">
    <citation type="journal article" date="2015" name="PLoS Genet.">
        <title>Genome Sequence and Transcriptome Analyses of Chrysochromulina tobin: Metabolic Tools for Enhanced Algal Fitness in the Prominent Order Prymnesiales (Haptophyceae).</title>
        <authorList>
            <person name="Hovde B.T."/>
            <person name="Deodato C.R."/>
            <person name="Hunsperger H.M."/>
            <person name="Ryken S.A."/>
            <person name="Yost W."/>
            <person name="Jha R.K."/>
            <person name="Patterson J."/>
            <person name="Monnat R.J. Jr."/>
            <person name="Barlow S.B."/>
            <person name="Starkenburg S.R."/>
            <person name="Cattolico R.A."/>
        </authorList>
    </citation>
    <scope>NUCLEOTIDE SEQUENCE</scope>
    <source>
        <strain evidence="2">CCMP291</strain>
    </source>
</reference>
<feature type="non-terminal residue" evidence="1">
    <location>
        <position position="146"/>
    </location>
</feature>
<comment type="caution">
    <text evidence="1">The sequence shown here is derived from an EMBL/GenBank/DDBJ whole genome shotgun (WGS) entry which is preliminary data.</text>
</comment>
<sequence length="146" mass="16736">MDIERRKAAVSADPIEKKGADRKLQLLMWVYFLVPYVWAWNTQENPTVREQVSTWMAQSWAQLADGQVTLHFQLAFLALLSERLCYTWVHTFSQSFVRFHKTKFGQMLGKEPLDAVLNLFYVNKTFQLGTFLTSARSAAAAAPACE</sequence>
<proteinExistence type="predicted"/>
<name>A0A0M0J589_9EUKA</name>
<accession>A0A0M0J589</accession>
<dbReference type="EMBL" id="JWZX01003361">
    <property type="protein sequence ID" value="KOO21462.1"/>
    <property type="molecule type" value="Genomic_DNA"/>
</dbReference>
<protein>
    <submittedName>
        <fullName evidence="1">Uncharacterized protein</fullName>
    </submittedName>
</protein>
<gene>
    <name evidence="1" type="ORF">Ctob_001544</name>
</gene>
<keyword evidence="2" id="KW-1185">Reference proteome</keyword>
<evidence type="ECO:0000313" key="1">
    <source>
        <dbReference type="EMBL" id="KOO21462.1"/>
    </source>
</evidence>
<organism evidence="1 2">
    <name type="scientific">Chrysochromulina tobinii</name>
    <dbReference type="NCBI Taxonomy" id="1460289"/>
    <lineage>
        <taxon>Eukaryota</taxon>
        <taxon>Haptista</taxon>
        <taxon>Haptophyta</taxon>
        <taxon>Prymnesiophyceae</taxon>
        <taxon>Prymnesiales</taxon>
        <taxon>Chrysochromulinaceae</taxon>
        <taxon>Chrysochromulina</taxon>
    </lineage>
</organism>